<sequence>MPTLICHWLNGVHLMVRMMVLTACIAISACQVTDSEQEASSAQVQPSITGSWRVKTVMGESVGAESKSYLRFEDANRLSGNSGCNQFFGEYHYTDTQLTLAKDLASTRKMCLPAIMQQEQHFTRVLSQALSVTVDQSSLQLQDQNGAVVLEATLVNKL</sequence>
<gene>
    <name evidence="3" type="ORF">SCD92_08245</name>
</gene>
<name>A0ABU4RYR1_9GAMM</name>
<dbReference type="InterPro" id="IPR053147">
    <property type="entry name" value="Hsp_HslJ-like"/>
</dbReference>
<keyword evidence="1" id="KW-0732">Signal</keyword>
<protein>
    <submittedName>
        <fullName evidence="3">META domain-containing protein</fullName>
    </submittedName>
</protein>
<dbReference type="InterPro" id="IPR005184">
    <property type="entry name" value="DUF306_Meta_HslJ"/>
</dbReference>
<evidence type="ECO:0000313" key="3">
    <source>
        <dbReference type="EMBL" id="MDX6849347.1"/>
    </source>
</evidence>
<evidence type="ECO:0000256" key="1">
    <source>
        <dbReference type="SAM" id="SignalP"/>
    </source>
</evidence>
<comment type="caution">
    <text evidence="3">The sequence shown here is derived from an EMBL/GenBank/DDBJ whole genome shotgun (WGS) entry which is preliminary data.</text>
</comment>
<reference evidence="3 4" key="1">
    <citation type="submission" date="2023-11" db="EMBL/GenBank/DDBJ databases">
        <title>Gilvimarinus fulvus sp. nov., isolated from the surface of Kelp.</title>
        <authorList>
            <person name="Sun Y.Y."/>
            <person name="Gong Y."/>
            <person name="Du Z.J."/>
        </authorList>
    </citation>
    <scope>NUCLEOTIDE SEQUENCE [LARGE SCALE GENOMIC DNA]</scope>
    <source>
        <strain evidence="3 4">SDUM040013</strain>
    </source>
</reference>
<evidence type="ECO:0000313" key="4">
    <source>
        <dbReference type="Proteomes" id="UP001273505"/>
    </source>
</evidence>
<proteinExistence type="predicted"/>
<accession>A0ABU4RYR1</accession>
<dbReference type="Pfam" id="PF03724">
    <property type="entry name" value="META"/>
    <property type="match status" value="1"/>
</dbReference>
<dbReference type="InterPro" id="IPR038670">
    <property type="entry name" value="HslJ-like_sf"/>
</dbReference>
<dbReference type="PANTHER" id="PTHR35535:SF1">
    <property type="entry name" value="HEAT SHOCK PROTEIN HSLJ"/>
    <property type="match status" value="1"/>
</dbReference>
<feature type="domain" description="DUF306" evidence="2">
    <location>
        <begin position="48"/>
        <end position="151"/>
    </location>
</feature>
<keyword evidence="4" id="KW-1185">Reference proteome</keyword>
<dbReference type="PANTHER" id="PTHR35535">
    <property type="entry name" value="HEAT SHOCK PROTEIN HSLJ"/>
    <property type="match status" value="1"/>
</dbReference>
<dbReference type="RefSeq" id="WP_302721930.1">
    <property type="nucleotide sequence ID" value="NZ_JAULRU010000418.1"/>
</dbReference>
<dbReference type="Proteomes" id="UP001273505">
    <property type="component" value="Unassembled WGS sequence"/>
</dbReference>
<feature type="signal peptide" evidence="1">
    <location>
        <begin position="1"/>
        <end position="25"/>
    </location>
</feature>
<feature type="chain" id="PRO_5046551186" evidence="1">
    <location>
        <begin position="26"/>
        <end position="158"/>
    </location>
</feature>
<evidence type="ECO:0000259" key="2">
    <source>
        <dbReference type="Pfam" id="PF03724"/>
    </source>
</evidence>
<organism evidence="3 4">
    <name type="scientific">Gilvimarinus gilvus</name>
    <dbReference type="NCBI Taxonomy" id="3058038"/>
    <lineage>
        <taxon>Bacteria</taxon>
        <taxon>Pseudomonadati</taxon>
        <taxon>Pseudomonadota</taxon>
        <taxon>Gammaproteobacteria</taxon>
        <taxon>Cellvibrionales</taxon>
        <taxon>Cellvibrionaceae</taxon>
        <taxon>Gilvimarinus</taxon>
    </lineage>
</organism>
<dbReference type="EMBL" id="JAXAFO010000011">
    <property type="protein sequence ID" value="MDX6849347.1"/>
    <property type="molecule type" value="Genomic_DNA"/>
</dbReference>
<dbReference type="Gene3D" id="2.40.128.270">
    <property type="match status" value="1"/>
</dbReference>